<evidence type="ECO:0000313" key="3">
    <source>
        <dbReference type="Proteomes" id="UP000019205"/>
    </source>
</evidence>
<keyword evidence="3" id="KW-1185">Reference proteome</keyword>
<reference evidence="2 3" key="2">
    <citation type="journal article" date="2009" name="PLoS ONE">
        <title>The photosynthetic apparatus and its regulation in the aerobic gammaproteobacterium Congregibacter litoralis gen. nov., sp. nov.</title>
        <authorList>
            <person name="Spring S."/>
            <person name="Lunsdorf H."/>
            <person name="Fuchs B.M."/>
            <person name="Tindall B.J."/>
        </authorList>
    </citation>
    <scope>NUCLEOTIDE SEQUENCE [LARGE SCALE GENOMIC DNA]</scope>
    <source>
        <strain evidence="2">KT71</strain>
    </source>
</reference>
<dbReference type="RefSeq" id="WP_023659474.1">
    <property type="nucleotide sequence ID" value="NZ_CM002299.1"/>
</dbReference>
<protein>
    <submittedName>
        <fullName evidence="2">Uncharacterized protein</fullName>
    </submittedName>
</protein>
<proteinExistence type="predicted"/>
<evidence type="ECO:0000256" key="1">
    <source>
        <dbReference type="SAM" id="MobiDB-lite"/>
    </source>
</evidence>
<name>A4A3X9_9GAMM</name>
<dbReference type="EMBL" id="AAOA02000001">
    <property type="protein sequence ID" value="EAQ99402.2"/>
    <property type="molecule type" value="Genomic_DNA"/>
</dbReference>
<dbReference type="OrthoDB" id="6402943at2"/>
<evidence type="ECO:0000313" key="2">
    <source>
        <dbReference type="EMBL" id="EAQ99402.2"/>
    </source>
</evidence>
<feature type="region of interest" description="Disordered" evidence="1">
    <location>
        <begin position="80"/>
        <end position="153"/>
    </location>
</feature>
<dbReference type="AlphaFoldDB" id="A4A3X9"/>
<feature type="compositionally biased region" description="Low complexity" evidence="1">
    <location>
        <begin position="99"/>
        <end position="124"/>
    </location>
</feature>
<sequence>MAKDTEERYDIAFAGECLEGKDPQAVRVAVGDLFKADEATLERLFSGTRQRIKRNCDKATALKYQKSLAHVGAKAIITRASSPGDAPSGPAATATQGKASTAPLATSTSSSTPSSPSTSPTESAGQEAASPQNADEAFELLPGGSDILRPEERIVHEDAGVDLSHLSLAEAGETLGVTSAVDAPAVSVPELAVAEPGARMAPEDGTPPPPAPDTSALDLAPTGADLVDPADHDVAPPAVNTDHLNLAESGSDLLNADERPVDDAEAPDTSHLALDASDDATKTE</sequence>
<accession>A4A3X9</accession>
<feature type="region of interest" description="Disordered" evidence="1">
    <location>
        <begin position="192"/>
        <end position="284"/>
    </location>
</feature>
<dbReference type="eggNOG" id="ENOG5033740">
    <property type="taxonomic scope" value="Bacteria"/>
</dbReference>
<gene>
    <name evidence="2" type="ORF">KT71_17071</name>
</gene>
<reference evidence="2 3" key="1">
    <citation type="journal article" date="2007" name="Proc. Natl. Acad. Sci. U.S.A.">
        <title>Characterization of a marine gammaproteobacterium capable of aerobic anoxygenic photosynthesis.</title>
        <authorList>
            <person name="Fuchs B.M."/>
            <person name="Spring S."/>
            <person name="Teeling H."/>
            <person name="Quast C."/>
            <person name="Wulf J."/>
            <person name="Schattenhofer M."/>
            <person name="Yan S."/>
            <person name="Ferriera S."/>
            <person name="Johnson J."/>
            <person name="Glockner F.O."/>
            <person name="Amann R."/>
        </authorList>
    </citation>
    <scope>NUCLEOTIDE SEQUENCE [LARGE SCALE GENOMIC DNA]</scope>
    <source>
        <strain evidence="2">KT71</strain>
    </source>
</reference>
<comment type="caution">
    <text evidence="2">The sequence shown here is derived from an EMBL/GenBank/DDBJ whole genome shotgun (WGS) entry which is preliminary data.</text>
</comment>
<organism evidence="2 3">
    <name type="scientific">Congregibacter litoralis KT71</name>
    <dbReference type="NCBI Taxonomy" id="314285"/>
    <lineage>
        <taxon>Bacteria</taxon>
        <taxon>Pseudomonadati</taxon>
        <taxon>Pseudomonadota</taxon>
        <taxon>Gammaproteobacteria</taxon>
        <taxon>Cellvibrionales</taxon>
        <taxon>Halieaceae</taxon>
        <taxon>Congregibacter</taxon>
    </lineage>
</organism>
<dbReference type="HOGENOM" id="CLU_088897_0_0_6"/>
<dbReference type="Proteomes" id="UP000019205">
    <property type="component" value="Chromosome"/>
</dbReference>
<dbReference type="STRING" id="314285.KT71_17071"/>